<feature type="non-terminal residue" evidence="1">
    <location>
        <position position="1"/>
    </location>
</feature>
<reference evidence="1" key="1">
    <citation type="submission" date="2018-05" db="EMBL/GenBank/DDBJ databases">
        <title>Draft genome of Mucuna pruriens seed.</title>
        <authorList>
            <person name="Nnadi N.E."/>
            <person name="Vos R."/>
            <person name="Hasami M.H."/>
            <person name="Devisetty U.K."/>
            <person name="Aguiy J.C."/>
        </authorList>
    </citation>
    <scope>NUCLEOTIDE SEQUENCE [LARGE SCALE GENOMIC DNA]</scope>
    <source>
        <strain evidence="1">JCA_2017</strain>
    </source>
</reference>
<comment type="caution">
    <text evidence="1">The sequence shown here is derived from an EMBL/GenBank/DDBJ whole genome shotgun (WGS) entry which is preliminary data.</text>
</comment>
<dbReference type="EMBL" id="QJKJ01009771">
    <property type="protein sequence ID" value="RDX75633.1"/>
    <property type="molecule type" value="Genomic_DNA"/>
</dbReference>
<name>A0A371FBY4_MUCPR</name>
<gene>
    <name evidence="1" type="ORF">CR513_44462</name>
</gene>
<accession>A0A371FBY4</accession>
<evidence type="ECO:0000313" key="2">
    <source>
        <dbReference type="Proteomes" id="UP000257109"/>
    </source>
</evidence>
<dbReference type="AlphaFoldDB" id="A0A371FBY4"/>
<proteinExistence type="predicted"/>
<protein>
    <submittedName>
        <fullName evidence="1">Uncharacterized protein</fullName>
    </submittedName>
</protein>
<organism evidence="1 2">
    <name type="scientific">Mucuna pruriens</name>
    <name type="common">Velvet bean</name>
    <name type="synonym">Dolichos pruriens</name>
    <dbReference type="NCBI Taxonomy" id="157652"/>
    <lineage>
        <taxon>Eukaryota</taxon>
        <taxon>Viridiplantae</taxon>
        <taxon>Streptophyta</taxon>
        <taxon>Embryophyta</taxon>
        <taxon>Tracheophyta</taxon>
        <taxon>Spermatophyta</taxon>
        <taxon>Magnoliopsida</taxon>
        <taxon>eudicotyledons</taxon>
        <taxon>Gunneridae</taxon>
        <taxon>Pentapetalae</taxon>
        <taxon>rosids</taxon>
        <taxon>fabids</taxon>
        <taxon>Fabales</taxon>
        <taxon>Fabaceae</taxon>
        <taxon>Papilionoideae</taxon>
        <taxon>50 kb inversion clade</taxon>
        <taxon>NPAAA clade</taxon>
        <taxon>indigoferoid/millettioid clade</taxon>
        <taxon>Phaseoleae</taxon>
        <taxon>Mucuna</taxon>
    </lineage>
</organism>
<evidence type="ECO:0000313" key="1">
    <source>
        <dbReference type="EMBL" id="RDX75633.1"/>
    </source>
</evidence>
<keyword evidence="2" id="KW-1185">Reference proteome</keyword>
<sequence>MQVTSNVARARLQYSAFVLDLAMTIGFLDHQDTRLGPRKTEAPESIVARAAAIAVEARDRTGVAAQFDVAAATTGNRGGVAAIVYRKGKSQKCPLV</sequence>
<dbReference type="Proteomes" id="UP000257109">
    <property type="component" value="Unassembled WGS sequence"/>
</dbReference>